<evidence type="ECO:0000256" key="1">
    <source>
        <dbReference type="SAM" id="MobiDB-lite"/>
    </source>
</evidence>
<dbReference type="InterPro" id="IPR058520">
    <property type="entry name" value="DUF8207"/>
</dbReference>
<dbReference type="Pfam" id="PF26634">
    <property type="entry name" value="DUF8207"/>
    <property type="match status" value="1"/>
</dbReference>
<dbReference type="PANTHER" id="PTHR35374:SF1">
    <property type="entry name" value="PROTEIN KINASE DOMAIN-CONTAINING PROTEIN"/>
    <property type="match status" value="1"/>
</dbReference>
<feature type="domain" description="DUF8207" evidence="2">
    <location>
        <begin position="321"/>
        <end position="416"/>
    </location>
</feature>
<proteinExistence type="predicted"/>
<feature type="region of interest" description="Disordered" evidence="1">
    <location>
        <begin position="246"/>
        <end position="294"/>
    </location>
</feature>
<accession>A0A8D8WPA4</accession>
<reference evidence="3" key="1">
    <citation type="submission" date="2021-05" db="EMBL/GenBank/DDBJ databases">
        <authorList>
            <person name="Alioto T."/>
            <person name="Alioto T."/>
            <person name="Gomez Garrido J."/>
        </authorList>
    </citation>
    <scope>NUCLEOTIDE SEQUENCE</scope>
</reference>
<dbReference type="AlphaFoldDB" id="A0A8D8WPA4"/>
<protein>
    <recommendedName>
        <fullName evidence="2">DUF8207 domain-containing protein</fullName>
    </recommendedName>
</protein>
<feature type="compositionally biased region" description="Polar residues" evidence="1">
    <location>
        <begin position="246"/>
        <end position="266"/>
    </location>
</feature>
<organism evidence="3">
    <name type="scientific">Cacopsylla melanoneura</name>
    <dbReference type="NCBI Taxonomy" id="428564"/>
    <lineage>
        <taxon>Eukaryota</taxon>
        <taxon>Metazoa</taxon>
        <taxon>Ecdysozoa</taxon>
        <taxon>Arthropoda</taxon>
        <taxon>Hexapoda</taxon>
        <taxon>Insecta</taxon>
        <taxon>Pterygota</taxon>
        <taxon>Neoptera</taxon>
        <taxon>Paraneoptera</taxon>
        <taxon>Hemiptera</taxon>
        <taxon>Sternorrhyncha</taxon>
        <taxon>Psylloidea</taxon>
        <taxon>Psyllidae</taxon>
        <taxon>Psyllinae</taxon>
        <taxon>Cacopsylla</taxon>
    </lineage>
</organism>
<evidence type="ECO:0000313" key="3">
    <source>
        <dbReference type="EMBL" id="CAG6666183.1"/>
    </source>
</evidence>
<evidence type="ECO:0000259" key="2">
    <source>
        <dbReference type="Pfam" id="PF26634"/>
    </source>
</evidence>
<name>A0A8D8WPA4_9HEMI</name>
<sequence>MTLTSFGALFEESPNDPLLERVKGVIEQHLPEGWKNWMVNAEGLILPIRESLRNKIRFAIPTVELFNAVLPKETRISEKSYRKLYAALLNWPLGKALIYSPSEVVQSIHSGDDLVKFVGAVEQFKGQLLSRSELNSVLKSPGSILSEVESPAYERHPSPRASQHDNLPERVGSLERKIDSIQESLVNISTARQNIQQSVRDRFELLSPSTSFQKDRNIRKLKLDHLSLTPRKNSLAWDSYQDKYNNSSPLISSTPQIESKLSTPETTSEDEDYQSTKDEMDEEEATNEDDETEHTVVDAEKFNENRDIEYYLSLLTRNHSKIDKVGGVKVLGGKFFIGSTPVLFDSAAVHPSLKIKEKKFRLTNGLNEPLFMKQPDEGKISSLDERNYRDIVKLAGINVAKAIEKISHTTKQEKYLSGKGILMTDSRNTKDYVFWDDPNELVQRLHLLHASRSAGHSGHNNEIISIVEELREAGYIY</sequence>
<dbReference type="PANTHER" id="PTHR35374">
    <property type="entry name" value="CYCLIN-DEPENDENT KINASE 11A-LIKE"/>
    <property type="match status" value="1"/>
</dbReference>
<dbReference type="EMBL" id="HBUF01213192">
    <property type="protein sequence ID" value="CAG6666183.1"/>
    <property type="molecule type" value="Transcribed_RNA"/>
</dbReference>
<feature type="compositionally biased region" description="Acidic residues" evidence="1">
    <location>
        <begin position="267"/>
        <end position="292"/>
    </location>
</feature>